<dbReference type="EMBL" id="WRPP01000001">
    <property type="protein sequence ID" value="MVU77154.1"/>
    <property type="molecule type" value="Genomic_DNA"/>
</dbReference>
<dbReference type="PANTHER" id="PTHR20883">
    <property type="entry name" value="PHYTANOYL-COA DIOXYGENASE DOMAIN CONTAINING 1"/>
    <property type="match status" value="1"/>
</dbReference>
<evidence type="ECO:0000313" key="2">
    <source>
        <dbReference type="Proteomes" id="UP000466794"/>
    </source>
</evidence>
<dbReference type="Gene3D" id="2.60.120.620">
    <property type="entry name" value="q2cbj1_9rhob like domain"/>
    <property type="match status" value="1"/>
</dbReference>
<dbReference type="GO" id="GO:0005506">
    <property type="term" value="F:iron ion binding"/>
    <property type="evidence" value="ECO:0007669"/>
    <property type="project" value="UniProtKB-ARBA"/>
</dbReference>
<accession>A0A7K1US42</accession>
<keyword evidence="1" id="KW-0223">Dioxygenase</keyword>
<sequence length="223" mass="24327">MNQTTSLFADRGYLAPTQWATGQAARALTHYLGSVYSPNRTTLISNPHIREAWARDLVQTPALINRVAGMIGPESGVDQSFLVIKWPGDQTVVPMHQDGLSVDYELDPLQSVSSWLSISDAPAAAGALQFALGSHRWGYLPHGFDETGALTAHGDQRLTDCEFSTVPTTVGEVLLFDTRLLHRSGSNSTGRPRIGLNVVYARRSAYLRGSAATREGWQPIRLP</sequence>
<dbReference type="GO" id="GO:0016706">
    <property type="term" value="F:2-oxoglutarate-dependent dioxygenase activity"/>
    <property type="evidence" value="ECO:0007669"/>
    <property type="project" value="UniProtKB-ARBA"/>
</dbReference>
<evidence type="ECO:0000313" key="1">
    <source>
        <dbReference type="EMBL" id="MVU77154.1"/>
    </source>
</evidence>
<protein>
    <submittedName>
        <fullName evidence="1">Phytanoyl-CoA dioxygenase</fullName>
    </submittedName>
</protein>
<dbReference type="RefSeq" id="WP_157386540.1">
    <property type="nucleotide sequence ID" value="NZ_WRPP01000001.1"/>
</dbReference>
<proteinExistence type="predicted"/>
<organism evidence="1 2">
    <name type="scientific">Nocardia terrae</name>
    <dbReference type="NCBI Taxonomy" id="2675851"/>
    <lineage>
        <taxon>Bacteria</taxon>
        <taxon>Bacillati</taxon>
        <taxon>Actinomycetota</taxon>
        <taxon>Actinomycetes</taxon>
        <taxon>Mycobacteriales</taxon>
        <taxon>Nocardiaceae</taxon>
        <taxon>Nocardia</taxon>
    </lineage>
</organism>
<dbReference type="Proteomes" id="UP000466794">
    <property type="component" value="Unassembled WGS sequence"/>
</dbReference>
<dbReference type="Pfam" id="PF05721">
    <property type="entry name" value="PhyH"/>
    <property type="match status" value="1"/>
</dbReference>
<dbReference type="InterPro" id="IPR008775">
    <property type="entry name" value="Phytyl_CoA_dOase-like"/>
</dbReference>
<name>A0A7K1US42_9NOCA</name>
<keyword evidence="1" id="KW-0560">Oxidoreductase</keyword>
<reference evidence="1 2" key="1">
    <citation type="submission" date="2019-12" db="EMBL/GenBank/DDBJ databases">
        <title>Nocardia sp. nov. ET3-3 isolated from soil.</title>
        <authorList>
            <person name="Kanchanasin P."/>
            <person name="Tanasupawat S."/>
            <person name="Yuki M."/>
            <person name="Kudo T."/>
        </authorList>
    </citation>
    <scope>NUCLEOTIDE SEQUENCE [LARGE SCALE GENOMIC DNA]</scope>
    <source>
        <strain evidence="1 2">ET3-3</strain>
    </source>
</reference>
<dbReference type="PANTHER" id="PTHR20883:SF48">
    <property type="entry name" value="ECTOINE DIOXYGENASE"/>
    <property type="match status" value="1"/>
</dbReference>
<keyword evidence="2" id="KW-1185">Reference proteome</keyword>
<dbReference type="AlphaFoldDB" id="A0A7K1US42"/>
<gene>
    <name evidence="1" type="ORF">GPX89_07815</name>
</gene>
<dbReference type="SUPFAM" id="SSF51197">
    <property type="entry name" value="Clavaminate synthase-like"/>
    <property type="match status" value="1"/>
</dbReference>
<comment type="caution">
    <text evidence="1">The sequence shown here is derived from an EMBL/GenBank/DDBJ whole genome shotgun (WGS) entry which is preliminary data.</text>
</comment>